<dbReference type="InterPro" id="IPR038287">
    <property type="entry name" value="Cse2_sf"/>
</dbReference>
<dbReference type="KEGG" id="broo:brsh051_06560"/>
<organism evidence="1 2">
    <name type="scientific">Brooklawnia propionicigenes</name>
    <dbReference type="NCBI Taxonomy" id="3041175"/>
    <lineage>
        <taxon>Bacteria</taxon>
        <taxon>Bacillati</taxon>
        <taxon>Actinomycetota</taxon>
        <taxon>Actinomycetes</taxon>
        <taxon>Propionibacteriales</taxon>
        <taxon>Propionibacteriaceae</taxon>
        <taxon>Brooklawnia</taxon>
    </lineage>
</organism>
<dbReference type="Pfam" id="PF09485">
    <property type="entry name" value="CRISPR_Cse2"/>
    <property type="match status" value="1"/>
</dbReference>
<evidence type="ECO:0008006" key="3">
    <source>
        <dbReference type="Google" id="ProtNLM"/>
    </source>
</evidence>
<keyword evidence="2" id="KW-1185">Reference proteome</keyword>
<gene>
    <name evidence="1" type="ORF">brsh051_06560</name>
</gene>
<dbReference type="Proteomes" id="UP001431656">
    <property type="component" value="Chromosome"/>
</dbReference>
<evidence type="ECO:0000313" key="2">
    <source>
        <dbReference type="Proteomes" id="UP001431656"/>
    </source>
</evidence>
<name>A0AAN0K643_9ACTN</name>
<protein>
    <recommendedName>
        <fullName evidence="3">Type I-E CRISPR-associated protein Cse2/CasB</fullName>
    </recommendedName>
</protein>
<sequence length="216" mass="23879">MTTPSVKPRLNPWDLPRTNLGKYISRRAAELQKRYLAQNAAAKATLAQLRNGVRRPLGSDVLAWGAIFDGFPPELAGRSDEPNRAEVAAHAALSLFAIHMQSAREPMHLNGVGLGRAVRRLSRSPDESDPSSPVMRRFHALGTSVDLPETLHHARGLVQQLRAAGIGLDYGRLAEDFAGLQSPERADGVRLRWARDLYRLDPTPNDDNPNELKEEN</sequence>
<dbReference type="EMBL" id="AP028056">
    <property type="protein sequence ID" value="BEH01375.1"/>
    <property type="molecule type" value="Genomic_DNA"/>
</dbReference>
<accession>A0AAN0K643</accession>
<dbReference type="CDD" id="cd09731">
    <property type="entry name" value="Cse2_I-E"/>
    <property type="match status" value="1"/>
</dbReference>
<evidence type="ECO:0000313" key="1">
    <source>
        <dbReference type="EMBL" id="BEH01375.1"/>
    </source>
</evidence>
<dbReference type="RefSeq" id="WP_286267541.1">
    <property type="nucleotide sequence ID" value="NZ_AP028056.1"/>
</dbReference>
<dbReference type="AlphaFoldDB" id="A0AAN0K643"/>
<reference evidence="1" key="1">
    <citation type="journal article" date="2024" name="Int. J. Syst. Evol. Microbiol.">
        <title>Brooklawnia propionicigenes sp. nov., a facultatively anaerobic, propionate-producing bacterium isolated from a methanogenic reactor treating waste from cattle farms.</title>
        <authorList>
            <person name="Akita Y."/>
            <person name="Ueki A."/>
            <person name="Tonouchi A."/>
            <person name="Sugawara Y."/>
            <person name="Honma S."/>
            <person name="Kaku N."/>
            <person name="Ueki K."/>
        </authorList>
    </citation>
    <scope>NUCLEOTIDE SEQUENCE</scope>
    <source>
        <strain evidence="1">SH051</strain>
    </source>
</reference>
<dbReference type="InterPro" id="IPR013382">
    <property type="entry name" value="CRISPR-assoc_prot_Cse2"/>
</dbReference>
<dbReference type="Gene3D" id="1.10.520.40">
    <property type="entry name" value="CRISPR-associated protein Cse2"/>
    <property type="match status" value="1"/>
</dbReference>
<dbReference type="NCBIfam" id="TIGR02548">
    <property type="entry name" value="casB_cse2"/>
    <property type="match status" value="1"/>
</dbReference>
<proteinExistence type="predicted"/>